<dbReference type="Pfam" id="PF04965">
    <property type="entry name" value="GPW_gp25"/>
    <property type="match status" value="1"/>
</dbReference>
<dbReference type="RefSeq" id="WP_104418642.1">
    <property type="nucleotide sequence ID" value="NZ_PTJC01000005.1"/>
</dbReference>
<dbReference type="OrthoDB" id="9802846at2"/>
<accession>A0A2S6I994</accession>
<dbReference type="SUPFAM" id="SSF160719">
    <property type="entry name" value="gpW/gp25-like"/>
    <property type="match status" value="1"/>
</dbReference>
<sequence length="141" mass="16278">MEELNLKSFLGTGWSFPPSFGDRAQSLAMVEGKEDIKQSLFLLFATTPGERLMRPNYGCDLHDVVFESFGPSTESRIVDMIATAILRFEPRITVDRIEVRFHEELDGRIDIEVVYTERITNSRDNIVYPFYFREGTNLTDM</sequence>
<dbReference type="Gene3D" id="3.10.450.40">
    <property type="match status" value="1"/>
</dbReference>
<name>A0A2S6I994_9BACT</name>
<protein>
    <recommendedName>
        <fullName evidence="1">IraD/Gp25-like domain-containing protein</fullName>
    </recommendedName>
</protein>
<feature type="domain" description="IraD/Gp25-like" evidence="1">
    <location>
        <begin position="31"/>
        <end position="121"/>
    </location>
</feature>
<keyword evidence="3" id="KW-1185">Reference proteome</keyword>
<evidence type="ECO:0000259" key="1">
    <source>
        <dbReference type="Pfam" id="PF04965"/>
    </source>
</evidence>
<dbReference type="AlphaFoldDB" id="A0A2S6I994"/>
<evidence type="ECO:0000313" key="3">
    <source>
        <dbReference type="Proteomes" id="UP000237662"/>
    </source>
</evidence>
<gene>
    <name evidence="2" type="ORF">CLV84_1033</name>
</gene>
<proteinExistence type="predicted"/>
<dbReference type="EMBL" id="PTJC01000005">
    <property type="protein sequence ID" value="PPK88070.1"/>
    <property type="molecule type" value="Genomic_DNA"/>
</dbReference>
<reference evidence="2 3" key="1">
    <citation type="submission" date="2018-02" db="EMBL/GenBank/DDBJ databases">
        <title>Genomic Encyclopedia of Archaeal and Bacterial Type Strains, Phase II (KMG-II): from individual species to whole genera.</title>
        <authorList>
            <person name="Goeker M."/>
        </authorList>
    </citation>
    <scope>NUCLEOTIDE SEQUENCE [LARGE SCALE GENOMIC DNA]</scope>
    <source>
        <strain evidence="2 3">DSM 29526</strain>
    </source>
</reference>
<comment type="caution">
    <text evidence="2">The sequence shown here is derived from an EMBL/GenBank/DDBJ whole genome shotgun (WGS) entry which is preliminary data.</text>
</comment>
<dbReference type="Proteomes" id="UP000237662">
    <property type="component" value="Unassembled WGS sequence"/>
</dbReference>
<organism evidence="2 3">
    <name type="scientific">Neolewinella xylanilytica</name>
    <dbReference type="NCBI Taxonomy" id="1514080"/>
    <lineage>
        <taxon>Bacteria</taxon>
        <taxon>Pseudomonadati</taxon>
        <taxon>Bacteroidota</taxon>
        <taxon>Saprospiria</taxon>
        <taxon>Saprospirales</taxon>
        <taxon>Lewinellaceae</taxon>
        <taxon>Neolewinella</taxon>
    </lineage>
</organism>
<dbReference type="InterPro" id="IPR007048">
    <property type="entry name" value="IraD/Gp25-like"/>
</dbReference>
<evidence type="ECO:0000313" key="2">
    <source>
        <dbReference type="EMBL" id="PPK88070.1"/>
    </source>
</evidence>